<dbReference type="GO" id="GO:0005886">
    <property type="term" value="C:plasma membrane"/>
    <property type="evidence" value="ECO:0007669"/>
    <property type="project" value="TreeGrafter"/>
</dbReference>
<evidence type="ECO:0000313" key="6">
    <source>
        <dbReference type="EMBL" id="AKJ05476.1"/>
    </source>
</evidence>
<dbReference type="SUPFAM" id="SSF160246">
    <property type="entry name" value="EspE N-terminal domain-like"/>
    <property type="match status" value="1"/>
</dbReference>
<dbReference type="GO" id="GO:0016887">
    <property type="term" value="F:ATP hydrolysis activity"/>
    <property type="evidence" value="ECO:0007669"/>
    <property type="project" value="TreeGrafter"/>
</dbReference>
<dbReference type="Gene3D" id="3.30.300.160">
    <property type="entry name" value="Type II secretion system, protein E, N-terminal domain"/>
    <property type="match status" value="1"/>
</dbReference>
<dbReference type="CDD" id="cd01129">
    <property type="entry name" value="PulE-GspE-like"/>
    <property type="match status" value="1"/>
</dbReference>
<dbReference type="InterPro" id="IPR003593">
    <property type="entry name" value="AAA+_ATPase"/>
</dbReference>
<dbReference type="Gene3D" id="3.40.50.300">
    <property type="entry name" value="P-loop containing nucleotide triphosphate hydrolases"/>
    <property type="match status" value="1"/>
</dbReference>
<reference evidence="6 7" key="1">
    <citation type="submission" date="2015-05" db="EMBL/GenBank/DDBJ databases">
        <title>Genome assembly of Archangium gephyra DSM 2261.</title>
        <authorList>
            <person name="Sharma G."/>
            <person name="Subramanian S."/>
        </authorList>
    </citation>
    <scope>NUCLEOTIDE SEQUENCE [LARGE SCALE GENOMIC DNA]</scope>
    <source>
        <strain evidence="6 7">DSM 2261</strain>
    </source>
</reference>
<keyword evidence="2" id="KW-0547">Nucleotide-binding</keyword>
<sequence>MARCPRVVPRGRKETPLPAPVTPPAAPPSRSRTDFSLAFVLEALVSQRVLTADQAQNIATREAAARARVLKNKGIVGTDAARYEVSPVEIVTAFQVPLADGRGVLDEDRVTELVARASGLPYKKIDPLKLDMALATRTVSRPFAQKHVLLPLEKAQDGRLVVAVANPFDKELFESIHVLTGMPIEPVFSSKTDILKAIADVYGFKRTLAKAADDFTNNSHNSPQVSNFEQLVTLSGRQELDAADQPVVQAVDYMLRYAFDNRASDIHIEPKRNTSLVRLRIDGVLHPVYTLPAGVHPPIVSRVKTLARIDISEKRKPQDGRIKTERDGREVELRVSTLPTAFGEKVVIRVFDPETLVQDIAQLGFDPDEKRVFESWIDQPHGIILVTGPTGSGKTTTLYSALKAVAGPDVNVVTIEDPIEMVWDGFNQVQVQPKVGLDFANALRSILRQDPDVIMVGEIRDAETAENAVQAALTGHLVLSTLHTNDAIGAVARLKDLGVPPFLLAQSLIGMMAQRLLRRVCPHCAQPTTLTPDELTLLGAPIPLLPGGVNIVKGAGCPRCRGTGYWGRTGAFEIVNLNNDLREQISRGGNHQQMLDAARRGGTRTLREAAVRKLAMGLTSFDEVVRMTSVS</sequence>
<dbReference type="GO" id="GO:0005524">
    <property type="term" value="F:ATP binding"/>
    <property type="evidence" value="ECO:0007669"/>
    <property type="project" value="UniProtKB-KW"/>
</dbReference>
<dbReference type="PANTHER" id="PTHR30258:SF13">
    <property type="entry name" value="SECRETION PATHWAY ATPASE-RELATED"/>
    <property type="match status" value="1"/>
</dbReference>
<evidence type="ECO:0000256" key="3">
    <source>
        <dbReference type="ARBA" id="ARBA00022840"/>
    </source>
</evidence>
<evidence type="ECO:0000256" key="1">
    <source>
        <dbReference type="ARBA" id="ARBA00006611"/>
    </source>
</evidence>
<evidence type="ECO:0000259" key="5">
    <source>
        <dbReference type="PROSITE" id="PS00662"/>
    </source>
</evidence>
<dbReference type="Gene3D" id="3.30.450.90">
    <property type="match status" value="1"/>
</dbReference>
<comment type="similarity">
    <text evidence="1">Belongs to the GSP E family.</text>
</comment>
<evidence type="ECO:0000256" key="2">
    <source>
        <dbReference type="ARBA" id="ARBA00022741"/>
    </source>
</evidence>
<dbReference type="PANTHER" id="PTHR30258">
    <property type="entry name" value="TYPE II SECRETION SYSTEM PROTEIN GSPE-RELATED"/>
    <property type="match status" value="1"/>
</dbReference>
<keyword evidence="3" id="KW-0067">ATP-binding</keyword>
<organism evidence="6 7">
    <name type="scientific">Archangium gephyra</name>
    <dbReference type="NCBI Taxonomy" id="48"/>
    <lineage>
        <taxon>Bacteria</taxon>
        <taxon>Pseudomonadati</taxon>
        <taxon>Myxococcota</taxon>
        <taxon>Myxococcia</taxon>
        <taxon>Myxococcales</taxon>
        <taxon>Cystobacterineae</taxon>
        <taxon>Archangiaceae</taxon>
        <taxon>Archangium</taxon>
    </lineage>
</organism>
<dbReference type="InterPro" id="IPR007831">
    <property type="entry name" value="T2SS_GspE_N"/>
</dbReference>
<dbReference type="Proteomes" id="UP000035579">
    <property type="component" value="Chromosome"/>
</dbReference>
<gene>
    <name evidence="6" type="ORF">AA314_07102</name>
</gene>
<dbReference type="Pfam" id="PF00437">
    <property type="entry name" value="T2SSE"/>
    <property type="match status" value="1"/>
</dbReference>
<name>A0AAC8TID2_9BACT</name>
<dbReference type="PROSITE" id="PS00662">
    <property type="entry name" value="T2SP_E"/>
    <property type="match status" value="1"/>
</dbReference>
<dbReference type="InterPro" id="IPR027417">
    <property type="entry name" value="P-loop_NTPase"/>
</dbReference>
<dbReference type="SMART" id="SM00382">
    <property type="entry name" value="AAA"/>
    <property type="match status" value="1"/>
</dbReference>
<feature type="compositionally biased region" description="Pro residues" evidence="4">
    <location>
        <begin position="17"/>
        <end position="27"/>
    </location>
</feature>
<dbReference type="AlphaFoldDB" id="A0AAC8TID2"/>
<dbReference type="EMBL" id="CP011509">
    <property type="protein sequence ID" value="AKJ05476.1"/>
    <property type="molecule type" value="Genomic_DNA"/>
</dbReference>
<accession>A0AAC8TID2</accession>
<dbReference type="InterPro" id="IPR037257">
    <property type="entry name" value="T2SS_E_N_sf"/>
</dbReference>
<feature type="domain" description="Bacterial type II secretion system protein E" evidence="5">
    <location>
        <begin position="447"/>
        <end position="461"/>
    </location>
</feature>
<dbReference type="FunFam" id="3.40.50.300:FF:000398">
    <property type="entry name" value="Type IV pilus assembly ATPase PilB"/>
    <property type="match status" value="1"/>
</dbReference>
<protein>
    <submittedName>
        <fullName evidence="6">Type II secretory pathway, ATPase PulE/Tfp pilus assembly pathway, ATPase PilB</fullName>
    </submittedName>
</protein>
<dbReference type="KEGG" id="age:AA314_07102"/>
<proteinExistence type="inferred from homology"/>
<evidence type="ECO:0000313" key="7">
    <source>
        <dbReference type="Proteomes" id="UP000035579"/>
    </source>
</evidence>
<dbReference type="Pfam" id="PF05157">
    <property type="entry name" value="MshEN"/>
    <property type="match status" value="1"/>
</dbReference>
<evidence type="ECO:0000256" key="4">
    <source>
        <dbReference type="SAM" id="MobiDB-lite"/>
    </source>
</evidence>
<feature type="region of interest" description="Disordered" evidence="4">
    <location>
        <begin position="1"/>
        <end position="30"/>
    </location>
</feature>
<dbReference type="SUPFAM" id="SSF52540">
    <property type="entry name" value="P-loop containing nucleoside triphosphate hydrolases"/>
    <property type="match status" value="1"/>
</dbReference>
<dbReference type="InterPro" id="IPR001482">
    <property type="entry name" value="T2SS/T4SS_dom"/>
</dbReference>